<protein>
    <submittedName>
        <fullName evidence="1">Uncharacterized protein</fullName>
    </submittedName>
</protein>
<reference evidence="1" key="2">
    <citation type="submission" date="2020-11" db="EMBL/GenBank/DDBJ databases">
        <authorList>
            <person name="McCartney M.A."/>
            <person name="Auch B."/>
            <person name="Kono T."/>
            <person name="Mallez S."/>
            <person name="Becker A."/>
            <person name="Gohl D.M."/>
            <person name="Silverstein K.A.T."/>
            <person name="Koren S."/>
            <person name="Bechman K.B."/>
            <person name="Herman A."/>
            <person name="Abrahante J.E."/>
            <person name="Garbe J."/>
        </authorList>
    </citation>
    <scope>NUCLEOTIDE SEQUENCE</scope>
    <source>
        <strain evidence="1">Duluth1</strain>
        <tissue evidence="1">Whole animal</tissue>
    </source>
</reference>
<evidence type="ECO:0000313" key="1">
    <source>
        <dbReference type="EMBL" id="KAH3722068.1"/>
    </source>
</evidence>
<accession>A0A9D4CEP4</accession>
<sequence length="80" mass="9340">MCYRLTRESRGKCSIRYSAGPRQFVTGAGLDDYLVGDFFHLRLRRVFPGFLEKESILLALARYVGRQFVLRVCFSPFQAW</sequence>
<evidence type="ECO:0000313" key="2">
    <source>
        <dbReference type="Proteomes" id="UP000828390"/>
    </source>
</evidence>
<gene>
    <name evidence="1" type="ORF">DPMN_065018</name>
</gene>
<keyword evidence="2" id="KW-1185">Reference proteome</keyword>
<dbReference type="Proteomes" id="UP000828390">
    <property type="component" value="Unassembled WGS sequence"/>
</dbReference>
<organism evidence="1 2">
    <name type="scientific">Dreissena polymorpha</name>
    <name type="common">Zebra mussel</name>
    <name type="synonym">Mytilus polymorpha</name>
    <dbReference type="NCBI Taxonomy" id="45954"/>
    <lineage>
        <taxon>Eukaryota</taxon>
        <taxon>Metazoa</taxon>
        <taxon>Spiralia</taxon>
        <taxon>Lophotrochozoa</taxon>
        <taxon>Mollusca</taxon>
        <taxon>Bivalvia</taxon>
        <taxon>Autobranchia</taxon>
        <taxon>Heteroconchia</taxon>
        <taxon>Euheterodonta</taxon>
        <taxon>Imparidentia</taxon>
        <taxon>Neoheterodontei</taxon>
        <taxon>Myida</taxon>
        <taxon>Dreissenoidea</taxon>
        <taxon>Dreissenidae</taxon>
        <taxon>Dreissena</taxon>
    </lineage>
</organism>
<dbReference type="EMBL" id="JAIWYP010000013">
    <property type="protein sequence ID" value="KAH3722068.1"/>
    <property type="molecule type" value="Genomic_DNA"/>
</dbReference>
<reference evidence="1" key="1">
    <citation type="journal article" date="2019" name="bioRxiv">
        <title>The Genome of the Zebra Mussel, Dreissena polymorpha: A Resource for Invasive Species Research.</title>
        <authorList>
            <person name="McCartney M.A."/>
            <person name="Auch B."/>
            <person name="Kono T."/>
            <person name="Mallez S."/>
            <person name="Zhang Y."/>
            <person name="Obille A."/>
            <person name="Becker A."/>
            <person name="Abrahante J.E."/>
            <person name="Garbe J."/>
            <person name="Badalamenti J.P."/>
            <person name="Herman A."/>
            <person name="Mangelson H."/>
            <person name="Liachko I."/>
            <person name="Sullivan S."/>
            <person name="Sone E.D."/>
            <person name="Koren S."/>
            <person name="Silverstein K.A.T."/>
            <person name="Beckman K.B."/>
            <person name="Gohl D.M."/>
        </authorList>
    </citation>
    <scope>NUCLEOTIDE SEQUENCE</scope>
    <source>
        <strain evidence="1">Duluth1</strain>
        <tissue evidence="1">Whole animal</tissue>
    </source>
</reference>
<comment type="caution">
    <text evidence="1">The sequence shown here is derived from an EMBL/GenBank/DDBJ whole genome shotgun (WGS) entry which is preliminary data.</text>
</comment>
<name>A0A9D4CEP4_DREPO</name>
<proteinExistence type="predicted"/>
<dbReference type="AlphaFoldDB" id="A0A9D4CEP4"/>